<keyword evidence="3" id="KW-0747">Spliceosome</keyword>
<dbReference type="InterPro" id="IPR047240">
    <property type="entry name" value="SANT_CDC5L_II"/>
</dbReference>
<evidence type="ECO:0000259" key="9">
    <source>
        <dbReference type="PROSITE" id="PS50090"/>
    </source>
</evidence>
<dbReference type="GO" id="GO:0000974">
    <property type="term" value="C:Prp19 complex"/>
    <property type="evidence" value="ECO:0007669"/>
    <property type="project" value="InterPro"/>
</dbReference>
<dbReference type="Pfam" id="PF13921">
    <property type="entry name" value="Myb_DNA-bind_6"/>
    <property type="match status" value="1"/>
</dbReference>
<dbReference type="EMBL" id="MU005782">
    <property type="protein sequence ID" value="KAF2704464.1"/>
    <property type="molecule type" value="Genomic_DNA"/>
</dbReference>
<dbReference type="Gene3D" id="1.10.10.60">
    <property type="entry name" value="Homeodomain-like"/>
    <property type="match status" value="2"/>
</dbReference>
<dbReference type="CDD" id="cd00167">
    <property type="entry name" value="SANT"/>
    <property type="match status" value="1"/>
</dbReference>
<keyword evidence="5" id="KW-0238">DNA-binding</keyword>
<accession>A0A6G1JV31</accession>
<comment type="similarity">
    <text evidence="1">Belongs to the CEF1 family.</text>
</comment>
<dbReference type="InterPro" id="IPR047242">
    <property type="entry name" value="CDC5L/Cef1"/>
</dbReference>
<keyword evidence="12" id="KW-1185">Reference proteome</keyword>
<sequence length="781" mass="87887">MVVTKTGSWSNVEDEVLKAAISKYGLNQWARCASLIAKKTAKQCKARWNEWLDPSIKKTEWSREDDEKLLTMAKLLPTQWRTIAPIVGRTATQCLERYQKLLDDQESREAGDLGLAGPDGGETAAPTADDVRRLRPGELDAYAESRPARPDAIDMDEEDKEMLSEARARLANVSGKKAKRKARERQLEESRRLATLQKHRELKAAGINMKITVKKGNHIDYNADVPLEKEVPSGFFDTTEEIDRNERQREAFDPRKQQLANKRKADQQDQPGDTKRKKNEKGAGGLAASYQKAAQMQKIREAEQSSKRRALVLPSPQVGEAELEEIVKMGMTGERALAGLNSDNIATQGLLGNYSGVVGSTPIRTPMAPKEEDVIANEIRNARLRTETQSALLGGDNPDLIEDDKPISLSGPSSRTQMVTPNPMATPFRQANGGVGATPMRGPGATPMRTPRDSLRLNEETNMQLVGQTPRDMKLRETANLQNIRSKLASLPKPKQSEWEFELPEEREESQDVEMSEEDAAERDRRNLEVQRANERAEFNRQSQVVQRFLPRPSLVDMDVMLKHAQDISDPYMREIETEMALLIANDVQKFGRGRVSGTLRPLDRFSDEAISNAKMELALENATTSENNRQRFHTEFGTAWTNLHGSSILPGIAGYEEDEVDEHQLMVEAFDNAQERIFEAASQANKIEKKLEKHLGGYQNRSKLLRQKIGDAAMALEKGKIELDSVRTMMFSEQSAISRRLDSLREEVNLVARREREAQELYRARKEELEGLELSVNGVH</sequence>
<name>A0A6G1JV31_9PLEO</name>
<dbReference type="InterPro" id="IPR009057">
    <property type="entry name" value="Homeodomain-like_sf"/>
</dbReference>
<feature type="region of interest" description="Disordered" evidence="8">
    <location>
        <begin position="110"/>
        <end position="130"/>
    </location>
</feature>
<dbReference type="InterPro" id="IPR001005">
    <property type="entry name" value="SANT/Myb"/>
</dbReference>
<dbReference type="PANTHER" id="PTHR45885">
    <property type="entry name" value="CELL DIVISION CYCLE 5-LIKE PROTEIN"/>
    <property type="match status" value="1"/>
</dbReference>
<protein>
    <recommendedName>
        <fullName evidence="13">Pre-mRNA-splicing factor cef1</fullName>
    </recommendedName>
</protein>
<feature type="region of interest" description="Disordered" evidence="8">
    <location>
        <begin position="171"/>
        <end position="190"/>
    </location>
</feature>
<evidence type="ECO:0000259" key="10">
    <source>
        <dbReference type="PROSITE" id="PS51294"/>
    </source>
</evidence>
<evidence type="ECO:0000256" key="1">
    <source>
        <dbReference type="ARBA" id="ARBA00010506"/>
    </source>
</evidence>
<dbReference type="PROSITE" id="PS50090">
    <property type="entry name" value="MYB_LIKE"/>
    <property type="match status" value="2"/>
</dbReference>
<dbReference type="GO" id="GO:0005681">
    <property type="term" value="C:spliceosomal complex"/>
    <property type="evidence" value="ECO:0007669"/>
    <property type="project" value="UniProtKB-KW"/>
</dbReference>
<feature type="domain" description="HTH myb-type" evidence="10">
    <location>
        <begin position="1"/>
        <end position="52"/>
    </location>
</feature>
<dbReference type="InterPro" id="IPR017930">
    <property type="entry name" value="Myb_dom"/>
</dbReference>
<dbReference type="AlphaFoldDB" id="A0A6G1JV31"/>
<evidence type="ECO:0000256" key="2">
    <source>
        <dbReference type="ARBA" id="ARBA00022664"/>
    </source>
</evidence>
<feature type="compositionally biased region" description="Basic and acidic residues" evidence="8">
    <location>
        <begin position="241"/>
        <end position="256"/>
    </location>
</feature>
<keyword evidence="7" id="KW-0539">Nucleus</keyword>
<organism evidence="11 12">
    <name type="scientific">Pleomassaria siparia CBS 279.74</name>
    <dbReference type="NCBI Taxonomy" id="1314801"/>
    <lineage>
        <taxon>Eukaryota</taxon>
        <taxon>Fungi</taxon>
        <taxon>Dikarya</taxon>
        <taxon>Ascomycota</taxon>
        <taxon>Pezizomycotina</taxon>
        <taxon>Dothideomycetes</taxon>
        <taxon>Pleosporomycetidae</taxon>
        <taxon>Pleosporales</taxon>
        <taxon>Pleomassariaceae</taxon>
        <taxon>Pleomassaria</taxon>
    </lineage>
</organism>
<gene>
    <name evidence="11" type="ORF">K504DRAFT_461224</name>
</gene>
<feature type="region of interest" description="Disordered" evidence="8">
    <location>
        <begin position="427"/>
        <end position="452"/>
    </location>
</feature>
<dbReference type="PANTHER" id="PTHR45885:SF1">
    <property type="entry name" value="CELL DIVISION CYCLE 5-LIKE PROTEIN"/>
    <property type="match status" value="1"/>
</dbReference>
<dbReference type="GO" id="GO:0000398">
    <property type="term" value="P:mRNA splicing, via spliceosome"/>
    <property type="evidence" value="ECO:0007669"/>
    <property type="project" value="InterPro"/>
</dbReference>
<dbReference type="InterPro" id="IPR021786">
    <property type="entry name" value="Cdc5p/Cef1_C"/>
</dbReference>
<dbReference type="PROSITE" id="PS51294">
    <property type="entry name" value="HTH_MYB"/>
    <property type="match status" value="2"/>
</dbReference>
<dbReference type="CDD" id="cd11659">
    <property type="entry name" value="SANT_CDC5_II"/>
    <property type="match status" value="1"/>
</dbReference>
<dbReference type="GO" id="GO:0003677">
    <property type="term" value="F:DNA binding"/>
    <property type="evidence" value="ECO:0007669"/>
    <property type="project" value="UniProtKB-KW"/>
</dbReference>
<feature type="region of interest" description="Disordered" evidence="8">
    <location>
        <begin position="489"/>
        <end position="526"/>
    </location>
</feature>
<reference evidence="11" key="1">
    <citation type="journal article" date="2020" name="Stud. Mycol.">
        <title>101 Dothideomycetes genomes: a test case for predicting lifestyles and emergence of pathogens.</title>
        <authorList>
            <person name="Haridas S."/>
            <person name="Albert R."/>
            <person name="Binder M."/>
            <person name="Bloem J."/>
            <person name="Labutti K."/>
            <person name="Salamov A."/>
            <person name="Andreopoulos B."/>
            <person name="Baker S."/>
            <person name="Barry K."/>
            <person name="Bills G."/>
            <person name="Bluhm B."/>
            <person name="Cannon C."/>
            <person name="Castanera R."/>
            <person name="Culley D."/>
            <person name="Daum C."/>
            <person name="Ezra D."/>
            <person name="Gonzalez J."/>
            <person name="Henrissat B."/>
            <person name="Kuo A."/>
            <person name="Liang C."/>
            <person name="Lipzen A."/>
            <person name="Lutzoni F."/>
            <person name="Magnuson J."/>
            <person name="Mondo S."/>
            <person name="Nolan M."/>
            <person name="Ohm R."/>
            <person name="Pangilinan J."/>
            <person name="Park H.-J."/>
            <person name="Ramirez L."/>
            <person name="Alfaro M."/>
            <person name="Sun H."/>
            <person name="Tritt A."/>
            <person name="Yoshinaga Y."/>
            <person name="Zwiers L.-H."/>
            <person name="Turgeon B."/>
            <person name="Goodwin S."/>
            <person name="Spatafora J."/>
            <person name="Crous P."/>
            <person name="Grigoriev I."/>
        </authorList>
    </citation>
    <scope>NUCLEOTIDE SEQUENCE</scope>
    <source>
        <strain evidence="11">CBS 279.74</strain>
    </source>
</reference>
<evidence type="ECO:0000256" key="5">
    <source>
        <dbReference type="ARBA" id="ARBA00023125"/>
    </source>
</evidence>
<evidence type="ECO:0000313" key="11">
    <source>
        <dbReference type="EMBL" id="KAF2704464.1"/>
    </source>
</evidence>
<feature type="domain" description="Myb-like" evidence="9">
    <location>
        <begin position="5"/>
        <end position="52"/>
    </location>
</feature>
<dbReference type="SMART" id="SM00717">
    <property type="entry name" value="SANT"/>
    <property type="match status" value="2"/>
</dbReference>
<evidence type="ECO:0008006" key="13">
    <source>
        <dbReference type="Google" id="ProtNLM"/>
    </source>
</evidence>
<evidence type="ECO:0000256" key="4">
    <source>
        <dbReference type="ARBA" id="ARBA00022737"/>
    </source>
</evidence>
<keyword evidence="2" id="KW-0507">mRNA processing</keyword>
<feature type="compositionally biased region" description="Acidic residues" evidence="8">
    <location>
        <begin position="499"/>
        <end position="521"/>
    </location>
</feature>
<feature type="domain" description="HTH myb-type" evidence="10">
    <location>
        <begin position="53"/>
        <end position="106"/>
    </location>
</feature>
<evidence type="ECO:0000256" key="7">
    <source>
        <dbReference type="ARBA" id="ARBA00023242"/>
    </source>
</evidence>
<keyword evidence="6" id="KW-0508">mRNA splicing</keyword>
<keyword evidence="4" id="KW-0677">Repeat</keyword>
<feature type="region of interest" description="Disordered" evidence="8">
    <location>
        <begin position="239"/>
        <end position="296"/>
    </location>
</feature>
<evidence type="ECO:0000256" key="3">
    <source>
        <dbReference type="ARBA" id="ARBA00022728"/>
    </source>
</evidence>
<evidence type="ECO:0000256" key="8">
    <source>
        <dbReference type="SAM" id="MobiDB-lite"/>
    </source>
</evidence>
<feature type="domain" description="Myb-like" evidence="9">
    <location>
        <begin position="53"/>
        <end position="102"/>
    </location>
</feature>
<evidence type="ECO:0000256" key="6">
    <source>
        <dbReference type="ARBA" id="ARBA00023187"/>
    </source>
</evidence>
<evidence type="ECO:0000313" key="12">
    <source>
        <dbReference type="Proteomes" id="UP000799428"/>
    </source>
</evidence>
<dbReference type="OrthoDB" id="1410009at2759"/>
<dbReference type="Pfam" id="PF11831">
    <property type="entry name" value="Myb_Cef"/>
    <property type="match status" value="1"/>
</dbReference>
<proteinExistence type="inferred from homology"/>
<dbReference type="SUPFAM" id="SSF46689">
    <property type="entry name" value="Homeodomain-like"/>
    <property type="match status" value="1"/>
</dbReference>
<dbReference type="Proteomes" id="UP000799428">
    <property type="component" value="Unassembled WGS sequence"/>
</dbReference>